<protein>
    <submittedName>
        <fullName evidence="2">Uncharacterized protein</fullName>
    </submittedName>
</protein>
<accession>A0AAU8A6D2</accession>
<evidence type="ECO:0000313" key="2">
    <source>
        <dbReference type="EMBL" id="XCC61730.1"/>
    </source>
</evidence>
<dbReference type="RefSeq" id="WP_353423138.1">
    <property type="nucleotide sequence ID" value="NZ_CP117826.1"/>
</dbReference>
<evidence type="ECO:0000256" key="1">
    <source>
        <dbReference type="SAM" id="Phobius"/>
    </source>
</evidence>
<feature type="transmembrane region" description="Helical" evidence="1">
    <location>
        <begin position="42"/>
        <end position="61"/>
    </location>
</feature>
<feature type="transmembrane region" description="Helical" evidence="1">
    <location>
        <begin position="73"/>
        <end position="93"/>
    </location>
</feature>
<organism evidence="2">
    <name type="scientific">Christensenella massiliensis</name>
    <dbReference type="NCBI Taxonomy" id="1805714"/>
    <lineage>
        <taxon>Bacteria</taxon>
        <taxon>Bacillati</taxon>
        <taxon>Bacillota</taxon>
        <taxon>Clostridia</taxon>
        <taxon>Christensenellales</taxon>
        <taxon>Christensenellaceae</taxon>
        <taxon>Christensenella</taxon>
    </lineage>
</organism>
<gene>
    <name evidence="2" type="ORF">PUP29_09350</name>
</gene>
<sequence length="124" mass="15015">MDWKEECEKWKQVAEERGKEIERLERSQKYDEEEHRAEIKKYYYGGLLGSLFATIFTLIVFGEKQYFSLKEDITRLIVSVFVMWIGFAIFFTLQNMSKKEHVKRNFWIIFAVMIGSYLYLSWVL</sequence>
<reference evidence="2" key="1">
    <citation type="submission" date="2023-02" db="EMBL/GenBank/DDBJ databases">
        <title>Gut commensal Christensenella minuta modulates host metabolism via a new class of secondary bile acids.</title>
        <authorList>
            <person name="Liu C."/>
        </authorList>
    </citation>
    <scope>NUCLEOTIDE SEQUENCE</scope>
    <source>
        <strain evidence="2">CA70</strain>
    </source>
</reference>
<feature type="transmembrane region" description="Helical" evidence="1">
    <location>
        <begin position="105"/>
        <end position="122"/>
    </location>
</feature>
<dbReference type="EMBL" id="CP117826">
    <property type="protein sequence ID" value="XCC61730.1"/>
    <property type="molecule type" value="Genomic_DNA"/>
</dbReference>
<keyword evidence="1" id="KW-1133">Transmembrane helix</keyword>
<keyword evidence="1" id="KW-0472">Membrane</keyword>
<name>A0AAU8A6D2_9FIRM</name>
<proteinExistence type="predicted"/>
<dbReference type="AlphaFoldDB" id="A0AAU8A6D2"/>
<keyword evidence="1" id="KW-0812">Transmembrane</keyword>